<sequence length="483" mass="51340">MTKPAAAPRRAHKSLRLRLVLGLALASSLLWGGVAAWRINSLEHELNAMLDDRLIASARMVASIVQQLQPAADGSPPTAEQLHSVIGRDGVACEVSLARSEVEVVPLARTGDAPAQSTLGEPGFQEIRKGGKAWRTYVLAEGELRVATSDPLAQREQLVRTAVLALAVPFAIALAVVWLLVWWVATLGLRPLERLRRELATRAPTALEPVHTGEDTRELSPLVASLNALLARTSAAIAHERRWTADAAHELRTPLTAIKTHVQVARMALAAPGRVDTAAQALQAAEQGIAHMHATIEQLLQLARIEGEALAAPQEASGEAIVQAFEHAVQQSLQGREGARGAAPAAVQTRCAPAPGAPEWSDVRIALPAPLLTSAIGNLLDNALRHHRGEAAVECTLRLLRTPSPRRPHGAIAFEVRDHGPGMSAEECAQATQRFWRKEPMGSGSGLGLTIARRIAESAGGTLELRPADPGLVATLELPLLAG</sequence>
<accession>A0A317RHK3</accession>
<dbReference type="RefSeq" id="WP_019373803.1">
    <property type="nucleotide sequence ID" value="NZ_ALEE01000373.1"/>
</dbReference>
<keyword evidence="4" id="KW-0597">Phosphoprotein</keyword>
<evidence type="ECO:0000256" key="7">
    <source>
        <dbReference type="ARBA" id="ARBA00022741"/>
    </source>
</evidence>
<protein>
    <recommendedName>
        <fullName evidence="3">histidine kinase</fullName>
        <ecNumber evidence="3">2.7.13.3</ecNumber>
    </recommendedName>
</protein>
<dbReference type="SUPFAM" id="SSF47384">
    <property type="entry name" value="Homodimeric domain of signal transducing histidine kinase"/>
    <property type="match status" value="1"/>
</dbReference>
<evidence type="ECO:0000256" key="12">
    <source>
        <dbReference type="ARBA" id="ARBA00023136"/>
    </source>
</evidence>
<dbReference type="EC" id="2.7.13.3" evidence="3"/>
<dbReference type="SMART" id="SM00387">
    <property type="entry name" value="HATPase_c"/>
    <property type="match status" value="1"/>
</dbReference>
<dbReference type="PANTHER" id="PTHR45436:SF14">
    <property type="entry name" value="SENSOR PROTEIN QSEC"/>
    <property type="match status" value="1"/>
</dbReference>
<dbReference type="EMBL" id="QGUB01000001">
    <property type="protein sequence ID" value="PWW48925.1"/>
    <property type="molecule type" value="Genomic_DNA"/>
</dbReference>
<dbReference type="SMART" id="SM00388">
    <property type="entry name" value="HisKA"/>
    <property type="match status" value="1"/>
</dbReference>
<keyword evidence="5" id="KW-0808">Transferase</keyword>
<dbReference type="InterPro" id="IPR036097">
    <property type="entry name" value="HisK_dim/P_sf"/>
</dbReference>
<evidence type="ECO:0000313" key="15">
    <source>
        <dbReference type="EMBL" id="PWW48925.1"/>
    </source>
</evidence>
<dbReference type="InterPro" id="IPR004358">
    <property type="entry name" value="Sig_transdc_His_kin-like_C"/>
</dbReference>
<dbReference type="Pfam" id="PF02518">
    <property type="entry name" value="HATPase_c"/>
    <property type="match status" value="1"/>
</dbReference>
<reference evidence="15 16" key="1">
    <citation type="submission" date="2018-05" db="EMBL/GenBank/DDBJ databases">
        <title>Genomic Encyclopedia of Type Strains, Phase IV (KMG-IV): sequencing the most valuable type-strain genomes for metagenomic binning, comparative biology and taxonomic classification.</title>
        <authorList>
            <person name="Goeker M."/>
        </authorList>
    </citation>
    <scope>NUCLEOTIDE SEQUENCE [LARGE SCALE GENOMIC DNA]</scope>
    <source>
        <strain evidence="15 16">DSM 26006</strain>
    </source>
</reference>
<feature type="transmembrane region" description="Helical" evidence="13">
    <location>
        <begin position="162"/>
        <end position="189"/>
    </location>
</feature>
<keyword evidence="16" id="KW-1185">Reference proteome</keyword>
<evidence type="ECO:0000256" key="6">
    <source>
        <dbReference type="ARBA" id="ARBA00022692"/>
    </source>
</evidence>
<keyword evidence="11" id="KW-0902">Two-component regulatory system</keyword>
<evidence type="ECO:0000259" key="14">
    <source>
        <dbReference type="PROSITE" id="PS50109"/>
    </source>
</evidence>
<dbReference type="InterPro" id="IPR005467">
    <property type="entry name" value="His_kinase_dom"/>
</dbReference>
<keyword evidence="12 13" id="KW-0472">Membrane</keyword>
<dbReference type="GO" id="GO:0000155">
    <property type="term" value="F:phosphorelay sensor kinase activity"/>
    <property type="evidence" value="ECO:0007669"/>
    <property type="project" value="InterPro"/>
</dbReference>
<keyword evidence="10 13" id="KW-1133">Transmembrane helix</keyword>
<dbReference type="PANTHER" id="PTHR45436">
    <property type="entry name" value="SENSOR HISTIDINE KINASE YKOH"/>
    <property type="match status" value="1"/>
</dbReference>
<dbReference type="Proteomes" id="UP000246483">
    <property type="component" value="Unassembled WGS sequence"/>
</dbReference>
<dbReference type="SUPFAM" id="SSF55874">
    <property type="entry name" value="ATPase domain of HSP90 chaperone/DNA topoisomerase II/histidine kinase"/>
    <property type="match status" value="1"/>
</dbReference>
<dbReference type="GO" id="GO:0005886">
    <property type="term" value="C:plasma membrane"/>
    <property type="evidence" value="ECO:0007669"/>
    <property type="project" value="TreeGrafter"/>
</dbReference>
<dbReference type="OrthoDB" id="8583694at2"/>
<evidence type="ECO:0000256" key="4">
    <source>
        <dbReference type="ARBA" id="ARBA00022553"/>
    </source>
</evidence>
<comment type="caution">
    <text evidence="15">The sequence shown here is derived from an EMBL/GenBank/DDBJ whole genome shotgun (WGS) entry which is preliminary data.</text>
</comment>
<dbReference type="Pfam" id="PF00512">
    <property type="entry name" value="HisKA"/>
    <property type="match status" value="1"/>
</dbReference>
<evidence type="ECO:0000256" key="1">
    <source>
        <dbReference type="ARBA" id="ARBA00000085"/>
    </source>
</evidence>
<dbReference type="InterPro" id="IPR050428">
    <property type="entry name" value="TCS_sensor_his_kinase"/>
</dbReference>
<dbReference type="InterPro" id="IPR003661">
    <property type="entry name" value="HisK_dim/P_dom"/>
</dbReference>
<dbReference type="AlphaFoldDB" id="A0A317RHK3"/>
<dbReference type="GO" id="GO:0005524">
    <property type="term" value="F:ATP binding"/>
    <property type="evidence" value="ECO:0007669"/>
    <property type="project" value="UniProtKB-KW"/>
</dbReference>
<evidence type="ECO:0000256" key="10">
    <source>
        <dbReference type="ARBA" id="ARBA00022989"/>
    </source>
</evidence>
<evidence type="ECO:0000313" key="16">
    <source>
        <dbReference type="Proteomes" id="UP000246483"/>
    </source>
</evidence>
<evidence type="ECO:0000256" key="8">
    <source>
        <dbReference type="ARBA" id="ARBA00022777"/>
    </source>
</evidence>
<proteinExistence type="predicted"/>
<dbReference type="Gene3D" id="3.30.565.10">
    <property type="entry name" value="Histidine kinase-like ATPase, C-terminal domain"/>
    <property type="match status" value="1"/>
</dbReference>
<dbReference type="Gene3D" id="1.10.287.130">
    <property type="match status" value="1"/>
</dbReference>
<organism evidence="15 16">
    <name type="scientific">Melaminivora alkalimesophila</name>
    <dbReference type="NCBI Taxonomy" id="1165852"/>
    <lineage>
        <taxon>Bacteria</taxon>
        <taxon>Pseudomonadati</taxon>
        <taxon>Pseudomonadota</taxon>
        <taxon>Betaproteobacteria</taxon>
        <taxon>Burkholderiales</taxon>
        <taxon>Comamonadaceae</taxon>
        <taxon>Melaminivora</taxon>
    </lineage>
</organism>
<evidence type="ECO:0000256" key="2">
    <source>
        <dbReference type="ARBA" id="ARBA00004141"/>
    </source>
</evidence>
<dbReference type="CDD" id="cd00082">
    <property type="entry name" value="HisKA"/>
    <property type="match status" value="1"/>
</dbReference>
<keyword evidence="8 15" id="KW-0418">Kinase</keyword>
<dbReference type="InterPro" id="IPR036890">
    <property type="entry name" value="HATPase_C_sf"/>
</dbReference>
<feature type="domain" description="Histidine kinase" evidence="14">
    <location>
        <begin position="246"/>
        <end position="482"/>
    </location>
</feature>
<keyword evidence="6 13" id="KW-0812">Transmembrane</keyword>
<keyword evidence="9" id="KW-0067">ATP-binding</keyword>
<evidence type="ECO:0000256" key="13">
    <source>
        <dbReference type="SAM" id="Phobius"/>
    </source>
</evidence>
<comment type="subcellular location">
    <subcellularLocation>
        <location evidence="2">Membrane</location>
        <topology evidence="2">Multi-pass membrane protein</topology>
    </subcellularLocation>
</comment>
<dbReference type="InterPro" id="IPR003594">
    <property type="entry name" value="HATPase_dom"/>
</dbReference>
<dbReference type="PROSITE" id="PS50109">
    <property type="entry name" value="HIS_KIN"/>
    <property type="match status" value="1"/>
</dbReference>
<name>A0A317RHK3_9BURK</name>
<evidence type="ECO:0000256" key="5">
    <source>
        <dbReference type="ARBA" id="ARBA00022679"/>
    </source>
</evidence>
<evidence type="ECO:0000256" key="9">
    <source>
        <dbReference type="ARBA" id="ARBA00022840"/>
    </source>
</evidence>
<comment type="catalytic activity">
    <reaction evidence="1">
        <text>ATP + protein L-histidine = ADP + protein N-phospho-L-histidine.</text>
        <dbReference type="EC" id="2.7.13.3"/>
    </reaction>
</comment>
<gene>
    <name evidence="15" type="ORF">DFR36_101436</name>
</gene>
<keyword evidence="7" id="KW-0547">Nucleotide-binding</keyword>
<evidence type="ECO:0000256" key="11">
    <source>
        <dbReference type="ARBA" id="ARBA00023012"/>
    </source>
</evidence>
<dbReference type="PRINTS" id="PR00344">
    <property type="entry name" value="BCTRLSENSOR"/>
</dbReference>
<evidence type="ECO:0000256" key="3">
    <source>
        <dbReference type="ARBA" id="ARBA00012438"/>
    </source>
</evidence>